<dbReference type="AlphaFoldDB" id="A0A914SA73"/>
<proteinExistence type="predicted"/>
<organism evidence="2 3">
    <name type="scientific">Parascaris equorum</name>
    <name type="common">Equine roundworm</name>
    <dbReference type="NCBI Taxonomy" id="6256"/>
    <lineage>
        <taxon>Eukaryota</taxon>
        <taxon>Metazoa</taxon>
        <taxon>Ecdysozoa</taxon>
        <taxon>Nematoda</taxon>
        <taxon>Chromadorea</taxon>
        <taxon>Rhabditida</taxon>
        <taxon>Spirurina</taxon>
        <taxon>Ascaridomorpha</taxon>
        <taxon>Ascaridoidea</taxon>
        <taxon>Ascarididae</taxon>
        <taxon>Parascaris</taxon>
    </lineage>
</organism>
<feature type="region of interest" description="Disordered" evidence="1">
    <location>
        <begin position="1"/>
        <end position="57"/>
    </location>
</feature>
<feature type="compositionally biased region" description="Polar residues" evidence="1">
    <location>
        <begin position="1"/>
        <end position="24"/>
    </location>
</feature>
<name>A0A914SA73_PAREQ</name>
<feature type="compositionally biased region" description="Polar residues" evidence="1">
    <location>
        <begin position="32"/>
        <end position="44"/>
    </location>
</feature>
<keyword evidence="2" id="KW-1185">Reference proteome</keyword>
<accession>A0A914SA73</accession>
<evidence type="ECO:0000313" key="3">
    <source>
        <dbReference type="WBParaSite" id="PEQ_0001417401-mRNA-1"/>
    </source>
</evidence>
<dbReference type="Proteomes" id="UP000887564">
    <property type="component" value="Unplaced"/>
</dbReference>
<evidence type="ECO:0000313" key="2">
    <source>
        <dbReference type="Proteomes" id="UP000887564"/>
    </source>
</evidence>
<reference evidence="3" key="1">
    <citation type="submission" date="2022-11" db="UniProtKB">
        <authorList>
            <consortium name="WormBaseParasite"/>
        </authorList>
    </citation>
    <scope>IDENTIFICATION</scope>
</reference>
<dbReference type="WBParaSite" id="PEQ_0001417401-mRNA-1">
    <property type="protein sequence ID" value="PEQ_0001417401-mRNA-1"/>
    <property type="gene ID" value="PEQ_0001417401"/>
</dbReference>
<protein>
    <submittedName>
        <fullName evidence="3">Uncharacterized protein</fullName>
    </submittedName>
</protein>
<sequence>MTSFSHRGPYTSLSPTPLQHNSCSRRLPANPLPSTNRKQQNNPVTYPMPRSHHHTIHSNLRTHSKRYQKNHCFLHLQPTRPDNRNHRYQSTLPSIPPHLHSRILQSYTIYMFRIHYPQPK</sequence>
<evidence type="ECO:0000256" key="1">
    <source>
        <dbReference type="SAM" id="MobiDB-lite"/>
    </source>
</evidence>